<dbReference type="InParanoid" id="C4JE68"/>
<sequence length="71" mass="7930">MAIVPNFFFDLVGMLDDQTSPTLDCCDSPCCQPVLPPGNFLRLVTAPLSRAGWWIVLERQGMVLATRMYPN</sequence>
<evidence type="ECO:0000313" key="1">
    <source>
        <dbReference type="EMBL" id="EEP75646.1"/>
    </source>
</evidence>
<gene>
    <name evidence="1" type="ORF">UREG_00492</name>
</gene>
<dbReference type="EMBL" id="CH476615">
    <property type="protein sequence ID" value="EEP75646.1"/>
    <property type="molecule type" value="Genomic_DNA"/>
</dbReference>
<proteinExistence type="predicted"/>
<evidence type="ECO:0000313" key="2">
    <source>
        <dbReference type="Proteomes" id="UP000002058"/>
    </source>
</evidence>
<dbReference type="RefSeq" id="XP_002540979.1">
    <property type="nucleotide sequence ID" value="XM_002540933.1"/>
</dbReference>
<keyword evidence="2" id="KW-1185">Reference proteome</keyword>
<dbReference type="KEGG" id="ure:UREG_00492"/>
<protein>
    <submittedName>
        <fullName evidence="1">Uncharacterized protein</fullName>
    </submittedName>
</protein>
<reference evidence="2" key="1">
    <citation type="journal article" date="2009" name="Genome Res.">
        <title>Comparative genomic analyses of the human fungal pathogens Coccidioides and their relatives.</title>
        <authorList>
            <person name="Sharpton T.J."/>
            <person name="Stajich J.E."/>
            <person name="Rounsley S.D."/>
            <person name="Gardner M.J."/>
            <person name="Wortman J.R."/>
            <person name="Jordar V.S."/>
            <person name="Maiti R."/>
            <person name="Kodira C.D."/>
            <person name="Neafsey D.E."/>
            <person name="Zeng Q."/>
            <person name="Hung C.-Y."/>
            <person name="McMahan C."/>
            <person name="Muszewska A."/>
            <person name="Grynberg M."/>
            <person name="Mandel M.A."/>
            <person name="Kellner E.M."/>
            <person name="Barker B.M."/>
            <person name="Galgiani J.N."/>
            <person name="Orbach M.J."/>
            <person name="Kirkland T.N."/>
            <person name="Cole G.T."/>
            <person name="Henn M.R."/>
            <person name="Birren B.W."/>
            <person name="Taylor J.W."/>
        </authorList>
    </citation>
    <scope>NUCLEOTIDE SEQUENCE [LARGE SCALE GENOMIC DNA]</scope>
    <source>
        <strain evidence="2">UAMH 1704</strain>
    </source>
</reference>
<accession>C4JE68</accession>
<dbReference type="Proteomes" id="UP000002058">
    <property type="component" value="Unassembled WGS sequence"/>
</dbReference>
<name>C4JE68_UNCRE</name>
<dbReference type="GeneID" id="8437290"/>
<dbReference type="VEuPathDB" id="FungiDB:UREG_00492"/>
<organism evidence="1 2">
    <name type="scientific">Uncinocarpus reesii (strain UAMH 1704)</name>
    <dbReference type="NCBI Taxonomy" id="336963"/>
    <lineage>
        <taxon>Eukaryota</taxon>
        <taxon>Fungi</taxon>
        <taxon>Dikarya</taxon>
        <taxon>Ascomycota</taxon>
        <taxon>Pezizomycotina</taxon>
        <taxon>Eurotiomycetes</taxon>
        <taxon>Eurotiomycetidae</taxon>
        <taxon>Onygenales</taxon>
        <taxon>Onygenaceae</taxon>
        <taxon>Uncinocarpus</taxon>
    </lineage>
</organism>
<dbReference type="AlphaFoldDB" id="C4JE68"/>
<dbReference type="HOGENOM" id="CLU_2741938_0_0_1"/>